<evidence type="ECO:0000256" key="1">
    <source>
        <dbReference type="ARBA" id="ARBA00004790"/>
    </source>
</evidence>
<keyword evidence="3" id="KW-0436">Ligase</keyword>
<evidence type="ECO:0000256" key="3">
    <source>
        <dbReference type="ARBA" id="ARBA00022598"/>
    </source>
</evidence>
<dbReference type="InterPro" id="IPR022926">
    <property type="entry name" value="NH(3)-dep_NAD(+)_synth"/>
</dbReference>
<dbReference type="GO" id="GO:0005524">
    <property type="term" value="F:ATP binding"/>
    <property type="evidence" value="ECO:0007669"/>
    <property type="project" value="UniProtKB-KW"/>
</dbReference>
<evidence type="ECO:0000256" key="6">
    <source>
        <dbReference type="ARBA" id="ARBA00022840"/>
    </source>
</evidence>
<evidence type="ECO:0000256" key="7">
    <source>
        <dbReference type="ARBA" id="ARBA00022842"/>
    </source>
</evidence>
<protein>
    <recommendedName>
        <fullName evidence="9">NAD/GMP synthase domain-containing protein</fullName>
    </recommendedName>
</protein>
<dbReference type="GO" id="GO:0005737">
    <property type="term" value="C:cytoplasm"/>
    <property type="evidence" value="ECO:0007669"/>
    <property type="project" value="InterPro"/>
</dbReference>
<dbReference type="GO" id="GO:0009435">
    <property type="term" value="P:NAD+ biosynthetic process"/>
    <property type="evidence" value="ECO:0007669"/>
    <property type="project" value="UniProtKB-UniPathway"/>
</dbReference>
<feature type="domain" description="NAD/GMP synthase" evidence="9">
    <location>
        <begin position="26"/>
        <end position="255"/>
    </location>
</feature>
<keyword evidence="5" id="KW-0547">Nucleotide-binding</keyword>
<dbReference type="Gene3D" id="3.40.50.620">
    <property type="entry name" value="HUPs"/>
    <property type="match status" value="1"/>
</dbReference>
<dbReference type="InterPro" id="IPR003694">
    <property type="entry name" value="NAD_synthase"/>
</dbReference>
<keyword evidence="6" id="KW-0067">ATP-binding</keyword>
<dbReference type="EMBL" id="LAZR01030458">
    <property type="protein sequence ID" value="KKL56544.1"/>
    <property type="molecule type" value="Genomic_DNA"/>
</dbReference>
<organism evidence="10">
    <name type="scientific">marine sediment metagenome</name>
    <dbReference type="NCBI Taxonomy" id="412755"/>
    <lineage>
        <taxon>unclassified sequences</taxon>
        <taxon>metagenomes</taxon>
        <taxon>ecological metagenomes</taxon>
    </lineage>
</organism>
<evidence type="ECO:0000256" key="8">
    <source>
        <dbReference type="ARBA" id="ARBA00023027"/>
    </source>
</evidence>
<sequence length="262" mass="28848">FRTDLPKTKGKNGWKVRGVRNKMELVEKISIWIRKVVHQAKAEGVVVGLSGGIDSSVVACLAKKALGEKILGVIMPCYSSAIDEDYARLIAKMLKIKIEHVSLNSIYDSILGVLPGGKKMALANLKPRLRMLILYYFANSLNYLVAGTGNKSEVLIGYFTKYGDGGCDILPLGDLLKTEVRELARELRIPKEIIERVPSAGLWENQTDEGEIGITYEELDGIIMAIESNQKSSVSAGALARVEELMRESVHKRSPALAFKKS</sequence>
<keyword evidence="7" id="KW-0460">Magnesium</keyword>
<dbReference type="PANTHER" id="PTHR23090:SF9">
    <property type="entry name" value="GLUTAMINE-DEPENDENT NAD(+) SYNTHETASE"/>
    <property type="match status" value="1"/>
</dbReference>
<dbReference type="InterPro" id="IPR022310">
    <property type="entry name" value="NAD/GMP_synthase"/>
</dbReference>
<dbReference type="AlphaFoldDB" id="A0A0F9D4P1"/>
<dbReference type="Pfam" id="PF02540">
    <property type="entry name" value="NAD_synthase"/>
    <property type="match status" value="1"/>
</dbReference>
<dbReference type="NCBIfam" id="TIGR00552">
    <property type="entry name" value="nadE"/>
    <property type="match status" value="1"/>
</dbReference>
<dbReference type="InterPro" id="IPR014729">
    <property type="entry name" value="Rossmann-like_a/b/a_fold"/>
</dbReference>
<dbReference type="CDD" id="cd00553">
    <property type="entry name" value="NAD_synthase"/>
    <property type="match status" value="1"/>
</dbReference>
<proteinExistence type="inferred from homology"/>
<evidence type="ECO:0000313" key="10">
    <source>
        <dbReference type="EMBL" id="KKL56544.1"/>
    </source>
</evidence>
<dbReference type="NCBIfam" id="NF010587">
    <property type="entry name" value="PRK13980.1"/>
    <property type="match status" value="1"/>
</dbReference>
<evidence type="ECO:0000256" key="5">
    <source>
        <dbReference type="ARBA" id="ARBA00022741"/>
    </source>
</evidence>
<gene>
    <name evidence="10" type="ORF">LCGC14_2244360</name>
</gene>
<name>A0A0F9D4P1_9ZZZZ</name>
<feature type="non-terminal residue" evidence="10">
    <location>
        <position position="1"/>
    </location>
</feature>
<evidence type="ECO:0000259" key="9">
    <source>
        <dbReference type="Pfam" id="PF02540"/>
    </source>
</evidence>
<comment type="caution">
    <text evidence="10">The sequence shown here is derived from an EMBL/GenBank/DDBJ whole genome shotgun (WGS) entry which is preliminary data.</text>
</comment>
<comment type="similarity">
    <text evidence="2">Belongs to the NAD synthetase family.</text>
</comment>
<dbReference type="GO" id="GO:0046872">
    <property type="term" value="F:metal ion binding"/>
    <property type="evidence" value="ECO:0007669"/>
    <property type="project" value="UniProtKB-KW"/>
</dbReference>
<dbReference type="UniPathway" id="UPA00253"/>
<dbReference type="GO" id="GO:0008795">
    <property type="term" value="F:NAD+ synthase activity"/>
    <property type="evidence" value="ECO:0007669"/>
    <property type="project" value="InterPro"/>
</dbReference>
<dbReference type="GO" id="GO:0004359">
    <property type="term" value="F:glutaminase activity"/>
    <property type="evidence" value="ECO:0007669"/>
    <property type="project" value="InterPro"/>
</dbReference>
<evidence type="ECO:0000256" key="4">
    <source>
        <dbReference type="ARBA" id="ARBA00022723"/>
    </source>
</evidence>
<keyword evidence="8" id="KW-0520">NAD</keyword>
<evidence type="ECO:0000256" key="2">
    <source>
        <dbReference type="ARBA" id="ARBA00005859"/>
    </source>
</evidence>
<dbReference type="SUPFAM" id="SSF52402">
    <property type="entry name" value="Adenine nucleotide alpha hydrolases-like"/>
    <property type="match status" value="1"/>
</dbReference>
<dbReference type="HAMAP" id="MF_00193">
    <property type="entry name" value="NadE_ammonia_dep"/>
    <property type="match status" value="1"/>
</dbReference>
<reference evidence="10" key="1">
    <citation type="journal article" date="2015" name="Nature">
        <title>Complex archaea that bridge the gap between prokaryotes and eukaryotes.</title>
        <authorList>
            <person name="Spang A."/>
            <person name="Saw J.H."/>
            <person name="Jorgensen S.L."/>
            <person name="Zaremba-Niedzwiedzka K."/>
            <person name="Martijn J."/>
            <person name="Lind A.E."/>
            <person name="van Eijk R."/>
            <person name="Schleper C."/>
            <person name="Guy L."/>
            <person name="Ettema T.J."/>
        </authorList>
    </citation>
    <scope>NUCLEOTIDE SEQUENCE</scope>
</reference>
<keyword evidence="4" id="KW-0479">Metal-binding</keyword>
<dbReference type="PANTHER" id="PTHR23090">
    <property type="entry name" value="NH 3 /GLUTAMINE-DEPENDENT NAD + SYNTHETASE"/>
    <property type="match status" value="1"/>
</dbReference>
<dbReference type="GO" id="GO:0003952">
    <property type="term" value="F:NAD+ synthase (glutamine-hydrolyzing) activity"/>
    <property type="evidence" value="ECO:0007669"/>
    <property type="project" value="InterPro"/>
</dbReference>
<comment type="pathway">
    <text evidence="1">Cofactor biosynthesis; NAD(+) biosynthesis.</text>
</comment>
<accession>A0A0F9D4P1</accession>